<dbReference type="InterPro" id="IPR011034">
    <property type="entry name" value="Formyl_transferase-like_C_sf"/>
</dbReference>
<keyword evidence="6" id="KW-0326">Glycosidase</keyword>
<evidence type="ECO:0000256" key="2">
    <source>
        <dbReference type="ARBA" id="ARBA00022763"/>
    </source>
</evidence>
<evidence type="ECO:0000313" key="6">
    <source>
        <dbReference type="EMBL" id="MEB3100271.1"/>
    </source>
</evidence>
<sequence>MNREFFEQNTVAVAEQMIGCLLMRKIRGETVLVRITETEAYRGQDDPASHAYPGITGRNRVMFGAPGRLYVYLSYGIHSCMNVVTEPEGIPGAVLLRAAVPVEGLPLIRSFRPGIPDKHLLNGPGKLTKGLSISLDFNGYDLFSIESAVLLLPKKRQLPIKRTERIGISKGKEKLWRFVAETT</sequence>
<dbReference type="InterPro" id="IPR003180">
    <property type="entry name" value="MPG"/>
</dbReference>
<reference evidence="6" key="1">
    <citation type="submission" date="2023-12" db="EMBL/GenBank/DDBJ databases">
        <title>Fervidustalea candida gen. nov., sp. nov., a novel member of the family Paenibacillaceae isolated from a geothermal area.</title>
        <authorList>
            <person name="Li W.-J."/>
            <person name="Jiao J.-Y."/>
            <person name="Chen Y."/>
        </authorList>
    </citation>
    <scope>NUCLEOTIDE SEQUENCE</scope>
    <source>
        <strain evidence="6">SYSU GA230002</strain>
    </source>
</reference>
<dbReference type="CDD" id="cd00540">
    <property type="entry name" value="AAG"/>
    <property type="match status" value="1"/>
</dbReference>
<dbReference type="InterPro" id="IPR036995">
    <property type="entry name" value="MPG_sf"/>
</dbReference>
<keyword evidence="2 5" id="KW-0227">DNA damage</keyword>
<evidence type="ECO:0000256" key="3">
    <source>
        <dbReference type="ARBA" id="ARBA00022801"/>
    </source>
</evidence>
<keyword evidence="3 5" id="KW-0378">Hydrolase</keyword>
<keyword evidence="4 5" id="KW-0234">DNA repair</keyword>
<dbReference type="Gene3D" id="3.10.300.10">
    <property type="entry name" value="Methylpurine-DNA glycosylase (MPG)"/>
    <property type="match status" value="1"/>
</dbReference>
<dbReference type="EC" id="3.2.2.-" evidence="5"/>
<dbReference type="RefSeq" id="WP_371752369.1">
    <property type="nucleotide sequence ID" value="NZ_JAYJLD010000001.1"/>
</dbReference>
<evidence type="ECO:0000313" key="7">
    <source>
        <dbReference type="Proteomes" id="UP001310386"/>
    </source>
</evidence>
<gene>
    <name evidence="6" type="ORF">VF724_01185</name>
</gene>
<evidence type="ECO:0000256" key="4">
    <source>
        <dbReference type="ARBA" id="ARBA00023204"/>
    </source>
</evidence>
<dbReference type="PANTHER" id="PTHR10429">
    <property type="entry name" value="DNA-3-METHYLADENINE GLYCOSYLASE"/>
    <property type="match status" value="1"/>
</dbReference>
<dbReference type="Pfam" id="PF02245">
    <property type="entry name" value="Pur_DNA_glyco"/>
    <property type="match status" value="1"/>
</dbReference>
<accession>A0ABU5ZCP3</accession>
<evidence type="ECO:0000256" key="1">
    <source>
        <dbReference type="ARBA" id="ARBA00009232"/>
    </source>
</evidence>
<dbReference type="HAMAP" id="MF_00527">
    <property type="entry name" value="3MGH"/>
    <property type="match status" value="1"/>
</dbReference>
<keyword evidence="7" id="KW-1185">Reference proteome</keyword>
<dbReference type="SUPFAM" id="SSF50486">
    <property type="entry name" value="FMT C-terminal domain-like"/>
    <property type="match status" value="1"/>
</dbReference>
<evidence type="ECO:0000256" key="5">
    <source>
        <dbReference type="HAMAP-Rule" id="MF_00527"/>
    </source>
</evidence>
<dbReference type="NCBIfam" id="NF002003">
    <property type="entry name" value="PRK00802.1-3"/>
    <property type="match status" value="1"/>
</dbReference>
<proteinExistence type="inferred from homology"/>
<comment type="similarity">
    <text evidence="1 5">Belongs to the DNA glycosylase MPG family.</text>
</comment>
<dbReference type="NCBIfam" id="TIGR00567">
    <property type="entry name" value="3mg"/>
    <property type="match status" value="1"/>
</dbReference>
<dbReference type="EMBL" id="JAYJLD010000001">
    <property type="protein sequence ID" value="MEB3100271.1"/>
    <property type="molecule type" value="Genomic_DNA"/>
</dbReference>
<dbReference type="PANTHER" id="PTHR10429:SF0">
    <property type="entry name" value="DNA-3-METHYLADENINE GLYCOSYLASE"/>
    <property type="match status" value="1"/>
</dbReference>
<protein>
    <recommendedName>
        <fullName evidence="5">Putative 3-methyladenine DNA glycosylase</fullName>
        <ecNumber evidence="5">3.2.2.-</ecNumber>
    </recommendedName>
</protein>
<organism evidence="6 7">
    <name type="scientific">Ferviditalea candida</name>
    <dbReference type="NCBI Taxonomy" id="3108399"/>
    <lineage>
        <taxon>Bacteria</taxon>
        <taxon>Bacillati</taxon>
        <taxon>Bacillota</taxon>
        <taxon>Bacilli</taxon>
        <taxon>Bacillales</taxon>
        <taxon>Paenibacillaceae</taxon>
        <taxon>Ferviditalea</taxon>
    </lineage>
</organism>
<dbReference type="Proteomes" id="UP001310386">
    <property type="component" value="Unassembled WGS sequence"/>
</dbReference>
<dbReference type="GO" id="GO:0016798">
    <property type="term" value="F:hydrolase activity, acting on glycosyl bonds"/>
    <property type="evidence" value="ECO:0007669"/>
    <property type="project" value="UniProtKB-KW"/>
</dbReference>
<comment type="caution">
    <text evidence="6">The sequence shown here is derived from an EMBL/GenBank/DDBJ whole genome shotgun (WGS) entry which is preliminary data.</text>
</comment>
<name>A0ABU5ZCP3_9BACL</name>